<sequence>MKKLIIILFFLILATLLSGFYVQWNEENEKLAHLLIGLAVFSGSFILMPIFLYYSWKGKRLKDYTLTKENLEKMRNKK</sequence>
<keyword evidence="1" id="KW-0472">Membrane</keyword>
<organism evidence="2 3">
    <name type="scientific">Mesonia hippocampi</name>
    <dbReference type="NCBI Taxonomy" id="1628250"/>
    <lineage>
        <taxon>Bacteria</taxon>
        <taxon>Pseudomonadati</taxon>
        <taxon>Bacteroidota</taxon>
        <taxon>Flavobacteriia</taxon>
        <taxon>Flavobacteriales</taxon>
        <taxon>Flavobacteriaceae</taxon>
        <taxon>Mesonia</taxon>
    </lineage>
</organism>
<comment type="caution">
    <text evidence="2">The sequence shown here is derived from an EMBL/GenBank/DDBJ whole genome shotgun (WGS) entry which is preliminary data.</text>
</comment>
<reference evidence="2 3" key="1">
    <citation type="submission" date="2020-08" db="EMBL/GenBank/DDBJ databases">
        <title>Genomic Encyclopedia of Type Strains, Phase IV (KMG-IV): sequencing the most valuable type-strain genomes for metagenomic binning, comparative biology and taxonomic classification.</title>
        <authorList>
            <person name="Goeker M."/>
        </authorList>
    </citation>
    <scope>NUCLEOTIDE SEQUENCE [LARGE SCALE GENOMIC DNA]</scope>
    <source>
        <strain evidence="2 3">DSM 29568</strain>
    </source>
</reference>
<keyword evidence="3" id="KW-1185">Reference proteome</keyword>
<keyword evidence="1" id="KW-0812">Transmembrane</keyword>
<dbReference type="RefSeq" id="WP_183476138.1">
    <property type="nucleotide sequence ID" value="NZ_JACIFO010000002.1"/>
</dbReference>
<accession>A0A840EMJ5</accession>
<feature type="transmembrane region" description="Helical" evidence="1">
    <location>
        <begin position="35"/>
        <end position="54"/>
    </location>
</feature>
<evidence type="ECO:0000256" key="1">
    <source>
        <dbReference type="SAM" id="Phobius"/>
    </source>
</evidence>
<evidence type="ECO:0000313" key="3">
    <source>
        <dbReference type="Proteomes" id="UP000553034"/>
    </source>
</evidence>
<keyword evidence="1" id="KW-1133">Transmembrane helix</keyword>
<proteinExistence type="predicted"/>
<dbReference type="AlphaFoldDB" id="A0A840EMJ5"/>
<gene>
    <name evidence="2" type="ORF">GGR32_000565</name>
</gene>
<name>A0A840EMJ5_9FLAO</name>
<dbReference type="EMBL" id="JACIFO010000002">
    <property type="protein sequence ID" value="MBB4118291.1"/>
    <property type="molecule type" value="Genomic_DNA"/>
</dbReference>
<evidence type="ECO:0000313" key="2">
    <source>
        <dbReference type="EMBL" id="MBB4118291.1"/>
    </source>
</evidence>
<protein>
    <submittedName>
        <fullName evidence="2">FtsH-binding integral membrane protein</fullName>
    </submittedName>
</protein>
<dbReference type="Proteomes" id="UP000553034">
    <property type="component" value="Unassembled WGS sequence"/>
</dbReference>